<reference evidence="7" key="1">
    <citation type="submission" date="2020-08" db="EMBL/GenBank/DDBJ databases">
        <title>Genome public.</title>
        <authorList>
            <person name="Liu C."/>
            <person name="Sun Q."/>
        </authorList>
    </citation>
    <scope>NUCLEOTIDE SEQUENCE</scope>
    <source>
        <strain evidence="7">H8</strain>
    </source>
</reference>
<dbReference type="InterPro" id="IPR039425">
    <property type="entry name" value="RNA_pol_sigma-70-like"/>
</dbReference>
<dbReference type="InterPro" id="IPR013249">
    <property type="entry name" value="RNA_pol_sigma70_r4_t2"/>
</dbReference>
<dbReference type="InterPro" id="IPR014284">
    <property type="entry name" value="RNA_pol_sigma-70_dom"/>
</dbReference>
<accession>A0A926HYZ0</accession>
<evidence type="ECO:0000256" key="1">
    <source>
        <dbReference type="ARBA" id="ARBA00010641"/>
    </source>
</evidence>
<keyword evidence="4" id="KW-0804">Transcription</keyword>
<evidence type="ECO:0000256" key="2">
    <source>
        <dbReference type="ARBA" id="ARBA00023015"/>
    </source>
</evidence>
<dbReference type="GO" id="GO:0006352">
    <property type="term" value="P:DNA-templated transcription initiation"/>
    <property type="evidence" value="ECO:0007669"/>
    <property type="project" value="InterPro"/>
</dbReference>
<dbReference type="InterPro" id="IPR013325">
    <property type="entry name" value="RNA_pol_sigma_r2"/>
</dbReference>
<evidence type="ECO:0000313" key="7">
    <source>
        <dbReference type="EMBL" id="MBC8541609.1"/>
    </source>
</evidence>
<dbReference type="NCBIfam" id="TIGR02937">
    <property type="entry name" value="sigma70-ECF"/>
    <property type="match status" value="1"/>
</dbReference>
<comment type="similarity">
    <text evidence="1">Belongs to the sigma-70 factor family. ECF subfamily.</text>
</comment>
<dbReference type="CDD" id="cd06171">
    <property type="entry name" value="Sigma70_r4"/>
    <property type="match status" value="1"/>
</dbReference>
<sequence>MDENELIRRSKEGDTESFSQLVLIYERRIINYAFRMLRDQNDAEDAAQEAFLRAYRKLDSFNGDAAFSTWLYTILNNICLDILRKRKRSGEHAQVSINQSSADDDEYEIQIEDSSPGPYDSYRKKAAMKALEAAIEKLSDEHKAVIVMRDIHGLEYDEIAKVTGTSLGTVKSRISRARIALRKILEEDRELFT</sequence>
<dbReference type="GO" id="GO:0016987">
    <property type="term" value="F:sigma factor activity"/>
    <property type="evidence" value="ECO:0007669"/>
    <property type="project" value="UniProtKB-KW"/>
</dbReference>
<feature type="domain" description="RNA polymerase sigma-70 region 2" evidence="5">
    <location>
        <begin position="22"/>
        <end position="88"/>
    </location>
</feature>
<evidence type="ECO:0000313" key="8">
    <source>
        <dbReference type="Proteomes" id="UP000611762"/>
    </source>
</evidence>
<keyword evidence="3" id="KW-0731">Sigma factor</keyword>
<evidence type="ECO:0000256" key="3">
    <source>
        <dbReference type="ARBA" id="ARBA00023082"/>
    </source>
</evidence>
<evidence type="ECO:0000259" key="5">
    <source>
        <dbReference type="Pfam" id="PF04542"/>
    </source>
</evidence>
<feature type="domain" description="RNA polymerase sigma factor 70 region 4 type 2" evidence="6">
    <location>
        <begin position="130"/>
        <end position="181"/>
    </location>
</feature>
<name>A0A926HYZ0_9FIRM</name>
<organism evidence="7 8">
    <name type="scientific">Congzhengia minquanensis</name>
    <dbReference type="NCBI Taxonomy" id="2763657"/>
    <lineage>
        <taxon>Bacteria</taxon>
        <taxon>Bacillati</taxon>
        <taxon>Bacillota</taxon>
        <taxon>Clostridia</taxon>
        <taxon>Eubacteriales</taxon>
        <taxon>Oscillospiraceae</taxon>
        <taxon>Congzhengia</taxon>
    </lineage>
</organism>
<dbReference type="PANTHER" id="PTHR43133">
    <property type="entry name" value="RNA POLYMERASE ECF-TYPE SIGMA FACTO"/>
    <property type="match status" value="1"/>
</dbReference>
<gene>
    <name evidence="7" type="ORF">H8698_11530</name>
</gene>
<keyword evidence="2" id="KW-0805">Transcription regulation</keyword>
<dbReference type="EMBL" id="JACRSU010000004">
    <property type="protein sequence ID" value="MBC8541609.1"/>
    <property type="molecule type" value="Genomic_DNA"/>
</dbReference>
<keyword evidence="8" id="KW-1185">Reference proteome</keyword>
<dbReference type="InterPro" id="IPR007627">
    <property type="entry name" value="RNA_pol_sigma70_r2"/>
</dbReference>
<dbReference type="SUPFAM" id="SSF88946">
    <property type="entry name" value="Sigma2 domain of RNA polymerase sigma factors"/>
    <property type="match status" value="1"/>
</dbReference>
<dbReference type="PANTHER" id="PTHR43133:SF51">
    <property type="entry name" value="RNA POLYMERASE SIGMA FACTOR"/>
    <property type="match status" value="1"/>
</dbReference>
<proteinExistence type="inferred from homology"/>
<evidence type="ECO:0000259" key="6">
    <source>
        <dbReference type="Pfam" id="PF08281"/>
    </source>
</evidence>
<comment type="caution">
    <text evidence="7">The sequence shown here is derived from an EMBL/GenBank/DDBJ whole genome shotgun (WGS) entry which is preliminary data.</text>
</comment>
<dbReference type="Proteomes" id="UP000611762">
    <property type="component" value="Unassembled WGS sequence"/>
</dbReference>
<dbReference type="Gene3D" id="1.10.10.10">
    <property type="entry name" value="Winged helix-like DNA-binding domain superfamily/Winged helix DNA-binding domain"/>
    <property type="match status" value="1"/>
</dbReference>
<dbReference type="Pfam" id="PF04542">
    <property type="entry name" value="Sigma70_r2"/>
    <property type="match status" value="1"/>
</dbReference>
<dbReference type="Pfam" id="PF08281">
    <property type="entry name" value="Sigma70_r4_2"/>
    <property type="match status" value="1"/>
</dbReference>
<protein>
    <submittedName>
        <fullName evidence="7">Sigma-70 family RNA polymerase sigma factor</fullName>
    </submittedName>
</protein>
<evidence type="ECO:0000256" key="4">
    <source>
        <dbReference type="ARBA" id="ARBA00023163"/>
    </source>
</evidence>
<dbReference type="GO" id="GO:0003677">
    <property type="term" value="F:DNA binding"/>
    <property type="evidence" value="ECO:0007669"/>
    <property type="project" value="InterPro"/>
</dbReference>
<dbReference type="InterPro" id="IPR036388">
    <property type="entry name" value="WH-like_DNA-bd_sf"/>
</dbReference>
<dbReference type="RefSeq" id="WP_249313632.1">
    <property type="nucleotide sequence ID" value="NZ_JACRSU010000004.1"/>
</dbReference>
<dbReference type="AlphaFoldDB" id="A0A926HYZ0"/>
<dbReference type="Gene3D" id="1.10.1740.10">
    <property type="match status" value="1"/>
</dbReference>
<dbReference type="InterPro" id="IPR013324">
    <property type="entry name" value="RNA_pol_sigma_r3/r4-like"/>
</dbReference>
<dbReference type="SUPFAM" id="SSF88659">
    <property type="entry name" value="Sigma3 and sigma4 domains of RNA polymerase sigma factors"/>
    <property type="match status" value="1"/>
</dbReference>